<protein>
    <recommendedName>
        <fullName evidence="3">HTH merR-type domain-containing protein</fullName>
    </recommendedName>
</protein>
<proteinExistence type="predicted"/>
<dbReference type="EMBL" id="LR798275">
    <property type="protein sequence ID" value="CAB5219713.1"/>
    <property type="molecule type" value="Genomic_DNA"/>
</dbReference>
<sequence>MASDFFDETFADLDKFYPNSRRKRREPVAPKAPVVTSWEDTYFEKTLPNGRQLQMYTLGSLAKALGRSTKTMRQWLDKGILPSSPYRLPSKQGANGKEYAGRRLYSKEMVEAAVVIFTNAGLMDTDRVDWSIHRNLVDKIAEAWETIRAKEMQTTN</sequence>
<dbReference type="Gene3D" id="1.10.1660.10">
    <property type="match status" value="1"/>
</dbReference>
<evidence type="ECO:0000313" key="1">
    <source>
        <dbReference type="EMBL" id="CAB4128967.1"/>
    </source>
</evidence>
<dbReference type="EMBL" id="LR796231">
    <property type="protein sequence ID" value="CAB4128967.1"/>
    <property type="molecule type" value="Genomic_DNA"/>
</dbReference>
<reference evidence="1" key="1">
    <citation type="submission" date="2020-04" db="EMBL/GenBank/DDBJ databases">
        <authorList>
            <person name="Chiriac C."/>
            <person name="Salcher M."/>
            <person name="Ghai R."/>
            <person name="Kavagutti S V."/>
        </authorList>
    </citation>
    <scope>NUCLEOTIDE SEQUENCE</scope>
</reference>
<organism evidence="1">
    <name type="scientific">uncultured Caudovirales phage</name>
    <dbReference type="NCBI Taxonomy" id="2100421"/>
    <lineage>
        <taxon>Viruses</taxon>
        <taxon>Duplodnaviria</taxon>
        <taxon>Heunggongvirae</taxon>
        <taxon>Uroviricota</taxon>
        <taxon>Caudoviricetes</taxon>
        <taxon>Peduoviridae</taxon>
        <taxon>Maltschvirus</taxon>
        <taxon>Maltschvirus maltsch</taxon>
    </lineage>
</organism>
<name>A0A6J5L7C5_9CAUD</name>
<evidence type="ECO:0000313" key="2">
    <source>
        <dbReference type="EMBL" id="CAB5219713.1"/>
    </source>
</evidence>
<evidence type="ECO:0008006" key="3">
    <source>
        <dbReference type="Google" id="ProtNLM"/>
    </source>
</evidence>
<accession>A0A6J5L7C5</accession>
<dbReference type="SUPFAM" id="SSF46955">
    <property type="entry name" value="Putative DNA-binding domain"/>
    <property type="match status" value="1"/>
</dbReference>
<dbReference type="InterPro" id="IPR009061">
    <property type="entry name" value="DNA-bd_dom_put_sf"/>
</dbReference>
<gene>
    <name evidence="1" type="ORF">UFOVP113_129</name>
    <name evidence="2" type="ORF">UFOVP225_116</name>
</gene>